<protein>
    <submittedName>
        <fullName evidence="1">Uncharacterized protein</fullName>
    </submittedName>
</protein>
<reference evidence="1" key="1">
    <citation type="submission" date="2023-06" db="EMBL/GenBank/DDBJ databases">
        <authorList>
            <person name="Delattre M."/>
        </authorList>
    </citation>
    <scope>NUCLEOTIDE SEQUENCE</scope>
    <source>
        <strain evidence="1">AF72</strain>
    </source>
</reference>
<comment type="caution">
    <text evidence="1">The sequence shown here is derived from an EMBL/GenBank/DDBJ whole genome shotgun (WGS) entry which is preliminary data.</text>
</comment>
<feature type="non-terminal residue" evidence="1">
    <location>
        <position position="129"/>
    </location>
</feature>
<keyword evidence="2" id="KW-1185">Reference proteome</keyword>
<dbReference type="EMBL" id="CATQJA010002149">
    <property type="protein sequence ID" value="CAJ0569832.1"/>
    <property type="molecule type" value="Genomic_DNA"/>
</dbReference>
<sequence>MIIDAIELILSLLRMITSFAVLVGNIRKTFLPAQIKYLQPGQHHYDYYLLNAIFRVTTFMDVTMFSLNFYRGSTKPAVASVLSARLLPLLVLVRSPRDDCRHDDGVADLLIFSLSYDQLSNVQIGVAFL</sequence>
<evidence type="ECO:0000313" key="1">
    <source>
        <dbReference type="EMBL" id="CAJ0569832.1"/>
    </source>
</evidence>
<organism evidence="1 2">
    <name type="scientific">Mesorhabditis spiculigera</name>
    <dbReference type="NCBI Taxonomy" id="96644"/>
    <lineage>
        <taxon>Eukaryota</taxon>
        <taxon>Metazoa</taxon>
        <taxon>Ecdysozoa</taxon>
        <taxon>Nematoda</taxon>
        <taxon>Chromadorea</taxon>
        <taxon>Rhabditida</taxon>
        <taxon>Rhabditina</taxon>
        <taxon>Rhabditomorpha</taxon>
        <taxon>Rhabditoidea</taxon>
        <taxon>Rhabditidae</taxon>
        <taxon>Mesorhabditinae</taxon>
        <taxon>Mesorhabditis</taxon>
    </lineage>
</organism>
<proteinExistence type="predicted"/>
<accession>A0AA36G1K1</accession>
<gene>
    <name evidence="1" type="ORF">MSPICULIGERA_LOCUS8290</name>
</gene>
<dbReference type="AlphaFoldDB" id="A0AA36G1K1"/>
<name>A0AA36G1K1_9BILA</name>
<dbReference type="Proteomes" id="UP001177023">
    <property type="component" value="Unassembled WGS sequence"/>
</dbReference>
<evidence type="ECO:0000313" key="2">
    <source>
        <dbReference type="Proteomes" id="UP001177023"/>
    </source>
</evidence>